<accession>A0A1M6QHH9</accession>
<evidence type="ECO:0008006" key="3">
    <source>
        <dbReference type="Google" id="ProtNLM"/>
    </source>
</evidence>
<sequence>MITKEGIPFLGLKKFPHTGSYEGMRYYIKSLDKGESVTAFVYPEPYCFENTADEEKTSQAFPFTAEGMDELVEWLNQQYTGDVERWKSAKEMSWA</sequence>
<keyword evidence="2" id="KW-1185">Reference proteome</keyword>
<dbReference type="AlphaFoldDB" id="A0A1M6QHH9"/>
<dbReference type="OrthoDB" id="1768345at2"/>
<evidence type="ECO:0000313" key="1">
    <source>
        <dbReference type="EMBL" id="SHK19774.1"/>
    </source>
</evidence>
<organism evidence="1 2">
    <name type="scientific">Hespellia stercorisuis DSM 15480</name>
    <dbReference type="NCBI Taxonomy" id="1121950"/>
    <lineage>
        <taxon>Bacteria</taxon>
        <taxon>Bacillati</taxon>
        <taxon>Bacillota</taxon>
        <taxon>Clostridia</taxon>
        <taxon>Lachnospirales</taxon>
        <taxon>Lachnospiraceae</taxon>
        <taxon>Hespellia</taxon>
    </lineage>
</organism>
<proteinExistence type="predicted"/>
<name>A0A1M6QHH9_9FIRM</name>
<protein>
    <recommendedName>
        <fullName evidence="3">GNAT family acetyltransferase</fullName>
    </recommendedName>
</protein>
<dbReference type="EMBL" id="FQZY01000034">
    <property type="protein sequence ID" value="SHK19774.1"/>
    <property type="molecule type" value="Genomic_DNA"/>
</dbReference>
<evidence type="ECO:0000313" key="2">
    <source>
        <dbReference type="Proteomes" id="UP000184301"/>
    </source>
</evidence>
<dbReference type="Proteomes" id="UP000184301">
    <property type="component" value="Unassembled WGS sequence"/>
</dbReference>
<reference evidence="1 2" key="1">
    <citation type="submission" date="2016-11" db="EMBL/GenBank/DDBJ databases">
        <authorList>
            <person name="Jaros S."/>
            <person name="Januszkiewicz K."/>
            <person name="Wedrychowicz H."/>
        </authorList>
    </citation>
    <scope>NUCLEOTIDE SEQUENCE [LARGE SCALE GENOMIC DNA]</scope>
    <source>
        <strain evidence="1 2">DSM 15480</strain>
    </source>
</reference>
<dbReference type="RefSeq" id="WP_073110814.1">
    <property type="nucleotide sequence ID" value="NZ_FQZY01000034.1"/>
</dbReference>
<gene>
    <name evidence="1" type="ORF">SAMN02745243_02432</name>
</gene>